<gene>
    <name evidence="2" type="ORF">MUK42_06953</name>
</gene>
<dbReference type="OrthoDB" id="10568849at2759"/>
<sequence>MGSPDITPEPVDDHDLFGPCRCCNWVAWSGGRWLPVRRGRPSSDASTATGTTTAAGMGEHGVRELPIRSPELRPPSTSTEATGGSPKGNFTSSCDSSAKFAAPPASAKSFMALGGRDAPSGLPSPPSPRPAYDELLETGHGAAAITTQLHAPPITILLSHLLLDHTLRPRKVFDMWSFDGGYKINGVPVMQMPIGVVGGRARNALDDTLNFLRRRTTKEPDGADTVAITFNDPNALVMAKFETWQTVQRKRNDQITSISYALRSETKVEADDCKFPLFHMV</sequence>
<feature type="compositionally biased region" description="Polar residues" evidence="1">
    <location>
        <begin position="75"/>
        <end position="95"/>
    </location>
</feature>
<proteinExistence type="predicted"/>
<dbReference type="AlphaFoldDB" id="A0A9E7KW06"/>
<feature type="region of interest" description="Disordered" evidence="1">
    <location>
        <begin position="34"/>
        <end position="98"/>
    </location>
</feature>
<keyword evidence="3" id="KW-1185">Reference proteome</keyword>
<name>A0A9E7KW06_9LILI</name>
<dbReference type="EMBL" id="CP097510">
    <property type="protein sequence ID" value="URE29150.1"/>
    <property type="molecule type" value="Genomic_DNA"/>
</dbReference>
<organism evidence="2 3">
    <name type="scientific">Musa troglodytarum</name>
    <name type="common">fe'i banana</name>
    <dbReference type="NCBI Taxonomy" id="320322"/>
    <lineage>
        <taxon>Eukaryota</taxon>
        <taxon>Viridiplantae</taxon>
        <taxon>Streptophyta</taxon>
        <taxon>Embryophyta</taxon>
        <taxon>Tracheophyta</taxon>
        <taxon>Spermatophyta</taxon>
        <taxon>Magnoliopsida</taxon>
        <taxon>Liliopsida</taxon>
        <taxon>Zingiberales</taxon>
        <taxon>Musaceae</taxon>
        <taxon>Musa</taxon>
    </lineage>
</organism>
<accession>A0A9E7KW06</accession>
<dbReference type="Proteomes" id="UP001055439">
    <property type="component" value="Chromosome 8"/>
</dbReference>
<evidence type="ECO:0000313" key="2">
    <source>
        <dbReference type="EMBL" id="URE29150.1"/>
    </source>
</evidence>
<evidence type="ECO:0000313" key="3">
    <source>
        <dbReference type="Proteomes" id="UP001055439"/>
    </source>
</evidence>
<protein>
    <submittedName>
        <fullName evidence="2">Uncharacterized protein</fullName>
    </submittedName>
</protein>
<reference evidence="2" key="1">
    <citation type="submission" date="2022-05" db="EMBL/GenBank/DDBJ databases">
        <title>The Musa troglodytarum L. genome provides insights into the mechanism of non-climacteric behaviour and enrichment of carotenoids.</title>
        <authorList>
            <person name="Wang J."/>
        </authorList>
    </citation>
    <scope>NUCLEOTIDE SEQUENCE</scope>
    <source>
        <tissue evidence="2">Leaf</tissue>
    </source>
</reference>
<feature type="compositionally biased region" description="Low complexity" evidence="1">
    <location>
        <begin position="47"/>
        <end position="57"/>
    </location>
</feature>
<evidence type="ECO:0000256" key="1">
    <source>
        <dbReference type="SAM" id="MobiDB-lite"/>
    </source>
</evidence>